<sequence>MFVSFDLSGVSFVIRSIVRSDLNDTYYSLLSQLSMMNMNQISEEKANEFYRNLSEYHKIFVIEDVANNTVIATGTIIIEQKIIHDYGSVGHIEDMVVDTNYQKYNLGKLLVEYLTDYCLFTMKCYKCNLSCSEYNKDFYIKCGYQCHGPHISLYKE</sequence>
<dbReference type="GO" id="GO:0004343">
    <property type="term" value="F:glucosamine 6-phosphate N-acetyltransferase activity"/>
    <property type="evidence" value="ECO:0007669"/>
    <property type="project" value="TreeGrafter"/>
</dbReference>
<dbReference type="CDD" id="cd04301">
    <property type="entry name" value="NAT_SF"/>
    <property type="match status" value="1"/>
</dbReference>
<organism evidence="2">
    <name type="scientific">viral metagenome</name>
    <dbReference type="NCBI Taxonomy" id="1070528"/>
    <lineage>
        <taxon>unclassified sequences</taxon>
        <taxon>metagenomes</taxon>
        <taxon>organismal metagenomes</taxon>
    </lineage>
</organism>
<dbReference type="InterPro" id="IPR039143">
    <property type="entry name" value="GNPNAT1-like"/>
</dbReference>
<proteinExistence type="predicted"/>
<dbReference type="PANTHER" id="PTHR13355:SF11">
    <property type="entry name" value="GLUCOSAMINE 6-PHOSPHATE N-ACETYLTRANSFERASE"/>
    <property type="match status" value="1"/>
</dbReference>
<dbReference type="PROSITE" id="PS51186">
    <property type="entry name" value="GNAT"/>
    <property type="match status" value="1"/>
</dbReference>
<evidence type="ECO:0000259" key="1">
    <source>
        <dbReference type="PROSITE" id="PS51186"/>
    </source>
</evidence>
<dbReference type="Pfam" id="PF00583">
    <property type="entry name" value="Acetyltransf_1"/>
    <property type="match status" value="1"/>
</dbReference>
<protein>
    <recommendedName>
        <fullName evidence="1">N-acetyltransferase domain-containing protein</fullName>
    </recommendedName>
</protein>
<dbReference type="PANTHER" id="PTHR13355">
    <property type="entry name" value="GLUCOSAMINE 6-PHOSPHATE N-ACETYLTRANSFERASE"/>
    <property type="match status" value="1"/>
</dbReference>
<dbReference type="SUPFAM" id="SSF55729">
    <property type="entry name" value="Acyl-CoA N-acyltransferases (Nat)"/>
    <property type="match status" value="1"/>
</dbReference>
<dbReference type="Gene3D" id="3.40.630.30">
    <property type="match status" value="1"/>
</dbReference>
<dbReference type="EMBL" id="MN740229">
    <property type="protein sequence ID" value="QHT94714.1"/>
    <property type="molecule type" value="Genomic_DNA"/>
</dbReference>
<dbReference type="InterPro" id="IPR000182">
    <property type="entry name" value="GNAT_dom"/>
</dbReference>
<evidence type="ECO:0000313" key="2">
    <source>
        <dbReference type="EMBL" id="QHT94714.1"/>
    </source>
</evidence>
<name>A0A6C0IND9_9ZZZZ</name>
<feature type="domain" description="N-acetyltransferase" evidence="1">
    <location>
        <begin position="12"/>
        <end position="156"/>
    </location>
</feature>
<reference evidence="2" key="1">
    <citation type="journal article" date="2020" name="Nature">
        <title>Giant virus diversity and host interactions through global metagenomics.</title>
        <authorList>
            <person name="Schulz F."/>
            <person name="Roux S."/>
            <person name="Paez-Espino D."/>
            <person name="Jungbluth S."/>
            <person name="Walsh D.A."/>
            <person name="Denef V.J."/>
            <person name="McMahon K.D."/>
            <person name="Konstantinidis K.T."/>
            <person name="Eloe-Fadrosh E.A."/>
            <person name="Kyrpides N.C."/>
            <person name="Woyke T."/>
        </authorList>
    </citation>
    <scope>NUCLEOTIDE SEQUENCE</scope>
    <source>
        <strain evidence="2">GVMAG-M-3300024261-26</strain>
    </source>
</reference>
<dbReference type="AlphaFoldDB" id="A0A6C0IND9"/>
<accession>A0A6C0IND9</accession>
<dbReference type="InterPro" id="IPR016181">
    <property type="entry name" value="Acyl_CoA_acyltransferase"/>
</dbReference>